<dbReference type="PANTHER" id="PTHR43179">
    <property type="entry name" value="RHAMNOSYLTRANSFERASE WBBL"/>
    <property type="match status" value="1"/>
</dbReference>
<evidence type="ECO:0000313" key="2">
    <source>
        <dbReference type="Proteomes" id="UP000004221"/>
    </source>
</evidence>
<reference evidence="1 2" key="1">
    <citation type="journal article" date="2012" name="ISME J.">
        <title>Nitrification expanded: discovery, physiology and genomics of a nitrite-oxidizing bacterium from the phylum Chloroflexi.</title>
        <authorList>
            <person name="Sorokin D.Y."/>
            <person name="Lucker S."/>
            <person name="Vejmelkova D."/>
            <person name="Kostrikina N.A."/>
            <person name="Kleerebezem R."/>
            <person name="Rijpstra W.I."/>
            <person name="Damste J.S."/>
            <person name="Le Paslier D."/>
            <person name="Muyzer G."/>
            <person name="Wagner M."/>
            <person name="van Loosdrecht M.C."/>
            <person name="Daims H."/>
        </authorList>
    </citation>
    <scope>NUCLEOTIDE SEQUENCE [LARGE SCALE GENOMIC DNA]</scope>
    <source>
        <strain evidence="2">none</strain>
    </source>
</reference>
<dbReference type="SUPFAM" id="SSF53448">
    <property type="entry name" value="Nucleotide-diphospho-sugar transferases"/>
    <property type="match status" value="1"/>
</dbReference>
<name>I4EJT5_9BACT</name>
<dbReference type="RefSeq" id="WP_008479504.1">
    <property type="nucleotide sequence ID" value="NZ_CAGS01000361.1"/>
</dbReference>
<dbReference type="EMBL" id="CAGS01000361">
    <property type="protein sequence ID" value="CCF84947.1"/>
    <property type="molecule type" value="Genomic_DNA"/>
</dbReference>
<keyword evidence="2" id="KW-1185">Reference proteome</keyword>
<dbReference type="Gene3D" id="3.90.550.10">
    <property type="entry name" value="Spore Coat Polysaccharide Biosynthesis Protein SpsA, Chain A"/>
    <property type="match status" value="1"/>
</dbReference>
<accession>I4EJT5</accession>
<dbReference type="CDD" id="cd04186">
    <property type="entry name" value="GT_2_like_c"/>
    <property type="match status" value="1"/>
</dbReference>
<dbReference type="GO" id="GO:0016740">
    <property type="term" value="F:transferase activity"/>
    <property type="evidence" value="ECO:0007669"/>
    <property type="project" value="UniProtKB-KW"/>
</dbReference>
<dbReference type="Pfam" id="PF13641">
    <property type="entry name" value="Glyco_tranf_2_3"/>
    <property type="match status" value="1"/>
</dbReference>
<keyword evidence="1" id="KW-0808">Transferase</keyword>
<dbReference type="PANTHER" id="PTHR43179:SF7">
    <property type="entry name" value="RHAMNOSYLTRANSFERASE WBBL"/>
    <property type="match status" value="1"/>
</dbReference>
<proteinExistence type="predicted"/>
<dbReference type="AlphaFoldDB" id="I4EJT5"/>
<protein>
    <submittedName>
        <fullName evidence="1">Glycosyl transferase family 2</fullName>
    </submittedName>
</protein>
<organism evidence="1 2">
    <name type="scientific">Nitrolancea hollandica Lb</name>
    <dbReference type="NCBI Taxonomy" id="1129897"/>
    <lineage>
        <taxon>Bacteria</taxon>
        <taxon>Pseudomonadati</taxon>
        <taxon>Thermomicrobiota</taxon>
        <taxon>Thermomicrobia</taxon>
        <taxon>Sphaerobacterales</taxon>
        <taxon>Sphaerobacterineae</taxon>
        <taxon>Sphaerobacteraceae</taxon>
        <taxon>Nitrolancea</taxon>
    </lineage>
</organism>
<dbReference type="Proteomes" id="UP000004221">
    <property type="component" value="Unassembled WGS sequence"/>
</dbReference>
<dbReference type="InterPro" id="IPR029044">
    <property type="entry name" value="Nucleotide-diphossugar_trans"/>
</dbReference>
<sequence length="304" mass="34365">MRRLYVIIVNFNTVDLLSECLSRLCASRLDRPMEIYVVDNGSSDGSLQVVQERFPGVHTIDAVGNLGFAGGNNLALREIQAGTSRTVDRDDQYVLLLNTDCFIEPDTLQFTADFLDEHPEAGVVGPKVVLADGRLDLACRRSFPTPSSAFWKLTGLARRYPGHPRFAGYNLTYLDPDQTYEVDSVMGAYMLVRLSAIDDAGLLDESFFMYGEDLDWAYRIKKHGWKVYYYPVVHVLHLKGASSSRQSYRLIVEFYRAMYLFHRKHYAPSTFILINWLITAGIVTRGGYALLRNLTRPAGAKRVA</sequence>
<comment type="caution">
    <text evidence="1">The sequence shown here is derived from an EMBL/GenBank/DDBJ whole genome shotgun (WGS) entry which is preliminary data.</text>
</comment>
<gene>
    <name evidence="1" type="ORF">NITHO_4230002</name>
</gene>
<dbReference type="OrthoDB" id="9771846at2"/>
<evidence type="ECO:0000313" key="1">
    <source>
        <dbReference type="EMBL" id="CCF84947.1"/>
    </source>
</evidence>